<feature type="transmembrane region" description="Helical" evidence="1">
    <location>
        <begin position="12"/>
        <end position="28"/>
    </location>
</feature>
<dbReference type="AlphaFoldDB" id="A0A316FFJ7"/>
<feature type="transmembrane region" description="Helical" evidence="1">
    <location>
        <begin position="155"/>
        <end position="173"/>
    </location>
</feature>
<gene>
    <name evidence="2" type="ORF">BC793_10941</name>
</gene>
<sequence>MTAMADARRRAGLTALYLGIFATVWLSVPETEPPFGVLLVTASIAALLTAGAGGALAVRSRAEGPLWRDAIADRIYLVILAGELAAAGFGAVLLAVTGHAPYVPVLVGAVVGLHFWPLAPVLRDPALRVLAGLICLAAMVGLIAGMTSSVPPGKVVGTGVGVLLLGYAIGALIRGGMTLRASHP</sequence>
<protein>
    <submittedName>
        <fullName evidence="2">Uncharacterized protein</fullName>
    </submittedName>
</protein>
<keyword evidence="1" id="KW-0812">Transmembrane</keyword>
<dbReference type="Proteomes" id="UP000245697">
    <property type="component" value="Unassembled WGS sequence"/>
</dbReference>
<evidence type="ECO:0000313" key="3">
    <source>
        <dbReference type="Proteomes" id="UP000245697"/>
    </source>
</evidence>
<keyword evidence="1" id="KW-0472">Membrane</keyword>
<feature type="transmembrane region" description="Helical" evidence="1">
    <location>
        <begin position="75"/>
        <end position="96"/>
    </location>
</feature>
<keyword evidence="1" id="KW-1133">Transmembrane helix</keyword>
<organism evidence="2 3">
    <name type="scientific">Actinoplanes xinjiangensis</name>
    <dbReference type="NCBI Taxonomy" id="512350"/>
    <lineage>
        <taxon>Bacteria</taxon>
        <taxon>Bacillati</taxon>
        <taxon>Actinomycetota</taxon>
        <taxon>Actinomycetes</taxon>
        <taxon>Micromonosporales</taxon>
        <taxon>Micromonosporaceae</taxon>
        <taxon>Actinoplanes</taxon>
    </lineage>
</organism>
<evidence type="ECO:0000313" key="2">
    <source>
        <dbReference type="EMBL" id="PWK46476.1"/>
    </source>
</evidence>
<proteinExistence type="predicted"/>
<comment type="caution">
    <text evidence="2">The sequence shown here is derived from an EMBL/GenBank/DDBJ whole genome shotgun (WGS) entry which is preliminary data.</text>
</comment>
<keyword evidence="3" id="KW-1185">Reference proteome</keyword>
<feature type="transmembrane region" description="Helical" evidence="1">
    <location>
        <begin position="102"/>
        <end position="122"/>
    </location>
</feature>
<accession>A0A316FFJ7</accession>
<dbReference type="OrthoDB" id="4485749at2"/>
<evidence type="ECO:0000256" key="1">
    <source>
        <dbReference type="SAM" id="Phobius"/>
    </source>
</evidence>
<name>A0A316FFJ7_9ACTN</name>
<dbReference type="EMBL" id="QGGR01000009">
    <property type="protein sequence ID" value="PWK46476.1"/>
    <property type="molecule type" value="Genomic_DNA"/>
</dbReference>
<reference evidence="2 3" key="1">
    <citation type="submission" date="2018-05" db="EMBL/GenBank/DDBJ databases">
        <title>Genomic Encyclopedia of Archaeal and Bacterial Type Strains, Phase II (KMG-II): from individual species to whole genera.</title>
        <authorList>
            <person name="Goeker M."/>
        </authorList>
    </citation>
    <scope>NUCLEOTIDE SEQUENCE [LARGE SCALE GENOMIC DNA]</scope>
    <source>
        <strain evidence="2 3">DSM 45184</strain>
    </source>
</reference>
<feature type="transmembrane region" description="Helical" evidence="1">
    <location>
        <begin position="129"/>
        <end position="149"/>
    </location>
</feature>
<feature type="transmembrane region" description="Helical" evidence="1">
    <location>
        <begin position="34"/>
        <end position="55"/>
    </location>
</feature>
<dbReference type="RefSeq" id="WP_146246372.1">
    <property type="nucleotide sequence ID" value="NZ_BONA01000052.1"/>
</dbReference>